<reference evidence="2" key="1">
    <citation type="journal article" date="2023" name="Mol. Phylogenet. Evol.">
        <title>Genome-scale phylogeny and comparative genomics of the fungal order Sordariales.</title>
        <authorList>
            <person name="Hensen N."/>
            <person name="Bonometti L."/>
            <person name="Westerberg I."/>
            <person name="Brannstrom I.O."/>
            <person name="Guillou S."/>
            <person name="Cros-Aarteil S."/>
            <person name="Calhoun S."/>
            <person name="Haridas S."/>
            <person name="Kuo A."/>
            <person name="Mondo S."/>
            <person name="Pangilinan J."/>
            <person name="Riley R."/>
            <person name="LaButti K."/>
            <person name="Andreopoulos B."/>
            <person name="Lipzen A."/>
            <person name="Chen C."/>
            <person name="Yan M."/>
            <person name="Daum C."/>
            <person name="Ng V."/>
            <person name="Clum A."/>
            <person name="Steindorff A."/>
            <person name="Ohm R.A."/>
            <person name="Martin F."/>
            <person name="Silar P."/>
            <person name="Natvig D.O."/>
            <person name="Lalanne C."/>
            <person name="Gautier V."/>
            <person name="Ament-Velasquez S.L."/>
            <person name="Kruys A."/>
            <person name="Hutchinson M.I."/>
            <person name="Powell A.J."/>
            <person name="Barry K."/>
            <person name="Miller A.N."/>
            <person name="Grigoriev I.V."/>
            <person name="Debuchy R."/>
            <person name="Gladieux P."/>
            <person name="Hiltunen Thoren M."/>
            <person name="Johannesson H."/>
        </authorList>
    </citation>
    <scope>NUCLEOTIDE SEQUENCE</scope>
    <source>
        <strain evidence="2">FGSC 1904</strain>
    </source>
</reference>
<accession>A0AAE0PLN8</accession>
<feature type="compositionally biased region" description="Basic and acidic residues" evidence="1">
    <location>
        <begin position="147"/>
        <end position="158"/>
    </location>
</feature>
<feature type="compositionally biased region" description="Basic and acidic residues" evidence="1">
    <location>
        <begin position="71"/>
        <end position="112"/>
    </location>
</feature>
<reference evidence="2" key="2">
    <citation type="submission" date="2023-07" db="EMBL/GenBank/DDBJ databases">
        <authorList>
            <consortium name="Lawrence Berkeley National Laboratory"/>
            <person name="Haridas S."/>
            <person name="Hensen N."/>
            <person name="Bonometti L."/>
            <person name="Westerberg I."/>
            <person name="Brannstrom I.O."/>
            <person name="Guillou S."/>
            <person name="Cros-Aarteil S."/>
            <person name="Calhoun S."/>
            <person name="Kuo A."/>
            <person name="Mondo S."/>
            <person name="Pangilinan J."/>
            <person name="Riley R."/>
            <person name="LaButti K."/>
            <person name="Andreopoulos B."/>
            <person name="Lipzen A."/>
            <person name="Chen C."/>
            <person name="Yanf M."/>
            <person name="Daum C."/>
            <person name="Ng V."/>
            <person name="Clum A."/>
            <person name="Steindorff A."/>
            <person name="Ohm R."/>
            <person name="Martin F."/>
            <person name="Silar P."/>
            <person name="Natvig D."/>
            <person name="Lalanne C."/>
            <person name="Gautier V."/>
            <person name="Ament-velasquez S.L."/>
            <person name="Kruys A."/>
            <person name="Hutchinson M.I."/>
            <person name="Powell A.J."/>
            <person name="Barry K."/>
            <person name="Miller A.N."/>
            <person name="Grigoriev I.V."/>
            <person name="Debuchy R."/>
            <person name="Gladieux P."/>
            <person name="Thoren M.H."/>
            <person name="Johannesson H."/>
        </authorList>
    </citation>
    <scope>NUCLEOTIDE SEQUENCE</scope>
    <source>
        <strain evidence="2">FGSC 1904</strain>
    </source>
</reference>
<name>A0AAE0PLN8_SORBR</name>
<feature type="compositionally biased region" description="Basic and acidic residues" evidence="1">
    <location>
        <begin position="125"/>
        <end position="137"/>
    </location>
</feature>
<evidence type="ECO:0000256" key="1">
    <source>
        <dbReference type="SAM" id="MobiDB-lite"/>
    </source>
</evidence>
<protein>
    <submittedName>
        <fullName evidence="2">Uncharacterized protein</fullName>
    </submittedName>
</protein>
<dbReference type="Proteomes" id="UP001281003">
    <property type="component" value="Unassembled WGS sequence"/>
</dbReference>
<organism evidence="2 3">
    <name type="scientific">Sordaria brevicollis</name>
    <dbReference type="NCBI Taxonomy" id="83679"/>
    <lineage>
        <taxon>Eukaryota</taxon>
        <taxon>Fungi</taxon>
        <taxon>Dikarya</taxon>
        <taxon>Ascomycota</taxon>
        <taxon>Pezizomycotina</taxon>
        <taxon>Sordariomycetes</taxon>
        <taxon>Sordariomycetidae</taxon>
        <taxon>Sordariales</taxon>
        <taxon>Sordariaceae</taxon>
        <taxon>Sordaria</taxon>
    </lineage>
</organism>
<keyword evidence="3" id="KW-1185">Reference proteome</keyword>
<evidence type="ECO:0000313" key="2">
    <source>
        <dbReference type="EMBL" id="KAK3402215.1"/>
    </source>
</evidence>
<sequence>MCGHMWQFYTVCEHYQKLPAVNICSNFGTTCLGPPDERTPMDMYPNKPLDEMCPECLRIAHAPNPNARQNDPYRKQDQEAREARERMEKAFREEQRKKKAEEERLAEIKRQQDAQAAAAKRSKRKKEDSPSEAQEKPKRSKGGKGKKKDERTEEKPKDDDDGNESDIYNA</sequence>
<evidence type="ECO:0000313" key="3">
    <source>
        <dbReference type="Proteomes" id="UP001281003"/>
    </source>
</evidence>
<feature type="region of interest" description="Disordered" evidence="1">
    <location>
        <begin position="60"/>
        <end position="170"/>
    </location>
</feature>
<gene>
    <name evidence="2" type="ORF">B0T20DRAFT_134567</name>
</gene>
<proteinExistence type="predicted"/>
<dbReference type="AlphaFoldDB" id="A0AAE0PLN8"/>
<dbReference type="EMBL" id="JAUTDP010000002">
    <property type="protein sequence ID" value="KAK3402215.1"/>
    <property type="molecule type" value="Genomic_DNA"/>
</dbReference>
<comment type="caution">
    <text evidence="2">The sequence shown here is derived from an EMBL/GenBank/DDBJ whole genome shotgun (WGS) entry which is preliminary data.</text>
</comment>